<comment type="caution">
    <text evidence="3">The sequence shown here is derived from an EMBL/GenBank/DDBJ whole genome shotgun (WGS) entry which is preliminary data.</text>
</comment>
<gene>
    <name evidence="3" type="ORF">QUF54_01720</name>
</gene>
<evidence type="ECO:0000313" key="3">
    <source>
        <dbReference type="EMBL" id="MDM8562051.1"/>
    </source>
</evidence>
<proteinExistence type="predicted"/>
<evidence type="ECO:0000256" key="1">
    <source>
        <dbReference type="PROSITE-ProRule" id="PRU10137"/>
    </source>
</evidence>
<sequence>LFLKSARRRRAIEVAGPRSFWERGQRTQGGQSITAWRGCQRTGRESPFCKCFGRQSTEKSECVVYARVSSSDQKADLDRQIAFEDKVF</sequence>
<dbReference type="InterPro" id="IPR006119">
    <property type="entry name" value="Resolv_N"/>
</dbReference>
<keyword evidence="4" id="KW-1185">Reference proteome</keyword>
<dbReference type="PROSITE" id="PS51736">
    <property type="entry name" value="RECOMBINASES_3"/>
    <property type="match status" value="1"/>
</dbReference>
<dbReference type="Proteomes" id="UP001171945">
    <property type="component" value="Unassembled WGS sequence"/>
</dbReference>
<feature type="non-terminal residue" evidence="3">
    <location>
        <position position="1"/>
    </location>
</feature>
<dbReference type="PROSITE" id="PS00397">
    <property type="entry name" value="RECOMBINASES_1"/>
    <property type="match status" value="1"/>
</dbReference>
<evidence type="ECO:0000313" key="4">
    <source>
        <dbReference type="Proteomes" id="UP001171945"/>
    </source>
</evidence>
<feature type="active site" description="O-(5'-phospho-DNA)-serine intermediate" evidence="1">
    <location>
        <position position="69"/>
    </location>
</feature>
<dbReference type="EMBL" id="JAUCGM010000045">
    <property type="protein sequence ID" value="MDM8562051.1"/>
    <property type="molecule type" value="Genomic_DNA"/>
</dbReference>
<feature type="domain" description="Resolvase/invertase-type recombinase catalytic" evidence="2">
    <location>
        <begin position="61"/>
        <end position="88"/>
    </location>
</feature>
<organism evidence="3 4">
    <name type="scientific">Candidatus Marithioploca araucensis</name>
    <dbReference type="NCBI Taxonomy" id="70273"/>
    <lineage>
        <taxon>Bacteria</taxon>
        <taxon>Pseudomonadati</taxon>
        <taxon>Pseudomonadota</taxon>
        <taxon>Gammaproteobacteria</taxon>
        <taxon>Thiotrichales</taxon>
        <taxon>Thiotrichaceae</taxon>
        <taxon>Candidatus Marithioploca</taxon>
    </lineage>
</organism>
<dbReference type="InterPro" id="IPR006118">
    <property type="entry name" value="Recombinase_CS"/>
</dbReference>
<reference evidence="3" key="1">
    <citation type="submission" date="2023-06" db="EMBL/GenBank/DDBJ databases">
        <title>Uncultivated large filamentous bacteria from sulfidic sediments reveal new species and different genomic features in energy metabolism and defense.</title>
        <authorList>
            <person name="Fonseca A."/>
        </authorList>
    </citation>
    <scope>NUCLEOTIDE SEQUENCE</scope>
    <source>
        <strain evidence="3">HSG4</strain>
    </source>
</reference>
<protein>
    <recommendedName>
        <fullName evidence="2">Resolvase/invertase-type recombinase catalytic domain-containing protein</fullName>
    </recommendedName>
</protein>
<evidence type="ECO:0000259" key="2">
    <source>
        <dbReference type="PROSITE" id="PS51736"/>
    </source>
</evidence>
<accession>A0ABT7VSK1</accession>
<name>A0ABT7VSK1_9GAMM</name>